<organism evidence="1">
    <name type="scientific">Mustela putorius furo</name>
    <name type="common">European domestic ferret</name>
    <name type="synonym">Mustela furo</name>
    <dbReference type="NCBI Taxonomy" id="9669"/>
    <lineage>
        <taxon>Eukaryota</taxon>
        <taxon>Metazoa</taxon>
        <taxon>Chordata</taxon>
        <taxon>Craniata</taxon>
        <taxon>Vertebrata</taxon>
        <taxon>Euteleostomi</taxon>
        <taxon>Mammalia</taxon>
        <taxon>Eutheria</taxon>
        <taxon>Laurasiatheria</taxon>
        <taxon>Carnivora</taxon>
        <taxon>Caniformia</taxon>
        <taxon>Musteloidea</taxon>
        <taxon>Mustelidae</taxon>
        <taxon>Mustelinae</taxon>
        <taxon>Mustela</taxon>
    </lineage>
</organism>
<dbReference type="EMBL" id="AEYP01039611">
    <property type="status" value="NOT_ANNOTATED_CDS"/>
    <property type="molecule type" value="Genomic_DNA"/>
</dbReference>
<dbReference type="HOGENOM" id="CLU_2209164_0_0_1"/>
<name>M3YHR5_MUSPF</name>
<evidence type="ECO:0000313" key="1">
    <source>
        <dbReference type="Ensembl" id="ENSMPUP00000010872.1"/>
    </source>
</evidence>
<dbReference type="AlphaFoldDB" id="M3YHR5"/>
<reference evidence="1" key="1">
    <citation type="submission" date="2024-06" db="UniProtKB">
        <authorList>
            <consortium name="Ensembl"/>
        </authorList>
    </citation>
    <scope>IDENTIFICATION</scope>
</reference>
<dbReference type="Ensembl" id="ENSMPUT00000011054.1">
    <property type="protein sequence ID" value="ENSMPUP00000010872.1"/>
    <property type="gene ID" value="ENSMPUG00000010961.1"/>
</dbReference>
<proteinExistence type="predicted"/>
<sequence>MGDLSSGHVTRVLALSDSRSFGRALEEINFRGQRCSKPGGAWATLTRVAGVAVPPPHGFGVVPRVCACGAVCWVAHLAAWVSGAAAAAAARAGSRVGSSQCGAQHRA</sequence>
<accession>M3YHR5</accession>
<dbReference type="InParanoid" id="M3YHR5"/>
<protein>
    <submittedName>
        <fullName evidence="1">Uncharacterized protein</fullName>
    </submittedName>
</protein>